<keyword evidence="2" id="KW-1185">Reference proteome</keyword>
<protein>
    <submittedName>
        <fullName evidence="1">Inclusion body protein</fullName>
    </submittedName>
</protein>
<dbReference type="InterPro" id="IPR021087">
    <property type="entry name" value="Uncharacterised_PixA/AidA"/>
</dbReference>
<dbReference type="Gene3D" id="2.60.40.3910">
    <property type="entry name" value="Inclusion body protein"/>
    <property type="match status" value="1"/>
</dbReference>
<organism evidence="1 2">
    <name type="scientific">Xenorhabdus japonica</name>
    <dbReference type="NCBI Taxonomy" id="53341"/>
    <lineage>
        <taxon>Bacteria</taxon>
        <taxon>Pseudomonadati</taxon>
        <taxon>Pseudomonadota</taxon>
        <taxon>Gammaproteobacteria</taxon>
        <taxon>Enterobacterales</taxon>
        <taxon>Morganellaceae</taxon>
        <taxon>Xenorhabdus</taxon>
    </lineage>
</organism>
<sequence length="183" mass="20371">MSNVIDILVAVDAQSIMEQYGRISTNINAPTYLGCRSDDIHMLARPKYVISGQGGSELKIDAKNGDVIRWRGATLSKDAEYSAALLKIVPLSRRASEFFTAPVVKPIHSYVPVLKSDDTIVNPDLLDVDLQSTVNYHWETMVKSMPPPHSASTEFYTFIVGIYSNGNFRGFVYWDPAIVLDNK</sequence>
<evidence type="ECO:0000313" key="1">
    <source>
        <dbReference type="EMBL" id="SFO12799.1"/>
    </source>
</evidence>
<proteinExistence type="predicted"/>
<dbReference type="InterPro" id="IPR038712">
    <property type="entry name" value="PixA-like_sf"/>
</dbReference>
<dbReference type="Proteomes" id="UP000199011">
    <property type="component" value="Unassembled WGS sequence"/>
</dbReference>
<reference evidence="2" key="1">
    <citation type="submission" date="2016-10" db="EMBL/GenBank/DDBJ databases">
        <authorList>
            <person name="Varghese N."/>
            <person name="Submissions S."/>
        </authorList>
    </citation>
    <scope>NUCLEOTIDE SEQUENCE [LARGE SCALE GENOMIC DNA]</scope>
    <source>
        <strain evidence="2">DSM 16522</strain>
    </source>
</reference>
<accession>A0A1I5EMV6</accession>
<evidence type="ECO:0000313" key="2">
    <source>
        <dbReference type="Proteomes" id="UP000199011"/>
    </source>
</evidence>
<name>A0A1I5EMV6_9GAMM</name>
<dbReference type="RefSeq" id="WP_092521602.1">
    <property type="nucleotide sequence ID" value="NZ_CAWRAH010000002.1"/>
</dbReference>
<dbReference type="Pfam" id="PF12306">
    <property type="entry name" value="PixA"/>
    <property type="match status" value="1"/>
</dbReference>
<dbReference type="AlphaFoldDB" id="A0A1I5EMV6"/>
<dbReference type="OrthoDB" id="6443301at2"/>
<gene>
    <name evidence="1" type="ORF">SAMN05421579_1911</name>
</gene>
<dbReference type="EMBL" id="FOVO01000091">
    <property type="protein sequence ID" value="SFO12799.1"/>
    <property type="molecule type" value="Genomic_DNA"/>
</dbReference>